<keyword evidence="3" id="KW-1185">Reference proteome</keyword>
<dbReference type="HOGENOM" id="CLU_067863_3_1_1"/>
<proteinExistence type="predicted"/>
<dbReference type="OrthoDB" id="1859733at2759"/>
<evidence type="ECO:0000313" key="2">
    <source>
        <dbReference type="EMBL" id="KDQ58797.1"/>
    </source>
</evidence>
<evidence type="ECO:0000256" key="1">
    <source>
        <dbReference type="SAM" id="SignalP"/>
    </source>
</evidence>
<evidence type="ECO:0000313" key="3">
    <source>
        <dbReference type="Proteomes" id="UP000027265"/>
    </source>
</evidence>
<feature type="chain" id="PRO_5001647924" description="Malate dehydrogenase" evidence="1">
    <location>
        <begin position="20"/>
        <end position="233"/>
    </location>
</feature>
<evidence type="ECO:0008006" key="4">
    <source>
        <dbReference type="Google" id="ProtNLM"/>
    </source>
</evidence>
<sequence>MFALSSVLSLLVALPAVFAAPSVPVGCDPSGDAISIPSNQTQLWVNSTVGTPSFIALGVGVQNYTCGNTSTYTNVGAVAELFDISCLYHTPIFTHLSELAYDKWNCTPEVTASDIINDLSGIHNPIVLGQHYYVTNPVTGTGISPKWDFTSASESGNPNAFVVAAKIGDLPAPTGKTDVDWVQLKAIQGDLASYVFRVATKGGQPPASCTPGSPLLSVKYTAQYWLYGGSVKK</sequence>
<dbReference type="EMBL" id="KL197717">
    <property type="protein sequence ID" value="KDQ58797.1"/>
    <property type="molecule type" value="Genomic_DNA"/>
</dbReference>
<accession>A0A067Q5L8</accession>
<dbReference type="PANTHER" id="PTHR35567">
    <property type="entry name" value="MALATE DEHYDROGENASE (AFU_ORTHOLOGUE AFUA_2G13800)"/>
    <property type="match status" value="1"/>
</dbReference>
<organism evidence="2 3">
    <name type="scientific">Jaapia argillacea MUCL 33604</name>
    <dbReference type="NCBI Taxonomy" id="933084"/>
    <lineage>
        <taxon>Eukaryota</taxon>
        <taxon>Fungi</taxon>
        <taxon>Dikarya</taxon>
        <taxon>Basidiomycota</taxon>
        <taxon>Agaricomycotina</taxon>
        <taxon>Agaricomycetes</taxon>
        <taxon>Agaricomycetidae</taxon>
        <taxon>Jaapiales</taxon>
        <taxon>Jaapiaceae</taxon>
        <taxon>Jaapia</taxon>
    </lineage>
</organism>
<reference evidence="3" key="1">
    <citation type="journal article" date="2014" name="Proc. Natl. Acad. Sci. U.S.A.">
        <title>Extensive sampling of basidiomycete genomes demonstrates inadequacy of the white-rot/brown-rot paradigm for wood decay fungi.</title>
        <authorList>
            <person name="Riley R."/>
            <person name="Salamov A.A."/>
            <person name="Brown D.W."/>
            <person name="Nagy L.G."/>
            <person name="Floudas D."/>
            <person name="Held B.W."/>
            <person name="Levasseur A."/>
            <person name="Lombard V."/>
            <person name="Morin E."/>
            <person name="Otillar R."/>
            <person name="Lindquist E.A."/>
            <person name="Sun H."/>
            <person name="LaButti K.M."/>
            <person name="Schmutz J."/>
            <person name="Jabbour D."/>
            <person name="Luo H."/>
            <person name="Baker S.E."/>
            <person name="Pisabarro A.G."/>
            <person name="Walton J.D."/>
            <person name="Blanchette R.A."/>
            <person name="Henrissat B."/>
            <person name="Martin F."/>
            <person name="Cullen D."/>
            <person name="Hibbett D.S."/>
            <person name="Grigoriev I.V."/>
        </authorList>
    </citation>
    <scope>NUCLEOTIDE SEQUENCE [LARGE SCALE GENOMIC DNA]</scope>
    <source>
        <strain evidence="3">MUCL 33604</strain>
    </source>
</reference>
<dbReference type="Pfam" id="PF11937">
    <property type="entry name" value="DUF3455"/>
    <property type="match status" value="1"/>
</dbReference>
<dbReference type="InterPro" id="IPR021851">
    <property type="entry name" value="DUF3455"/>
</dbReference>
<name>A0A067Q5L8_9AGAM</name>
<dbReference type="InParanoid" id="A0A067Q5L8"/>
<dbReference type="Proteomes" id="UP000027265">
    <property type="component" value="Unassembled WGS sequence"/>
</dbReference>
<gene>
    <name evidence="2" type="ORF">JAAARDRAFT_69216</name>
</gene>
<dbReference type="AlphaFoldDB" id="A0A067Q5L8"/>
<dbReference type="PANTHER" id="PTHR35567:SF1">
    <property type="entry name" value="CONSERVED FUNGAL PROTEIN (AFU_ORTHOLOGUE AFUA_1G14230)"/>
    <property type="match status" value="1"/>
</dbReference>
<keyword evidence="1" id="KW-0732">Signal</keyword>
<feature type="signal peptide" evidence="1">
    <location>
        <begin position="1"/>
        <end position="19"/>
    </location>
</feature>
<protein>
    <recommendedName>
        <fullName evidence="4">Malate dehydrogenase</fullName>
    </recommendedName>
</protein>